<dbReference type="EMBL" id="AP023178">
    <property type="protein sequence ID" value="BCF95383.1"/>
    <property type="molecule type" value="Genomic_DNA"/>
</dbReference>
<organism evidence="1 2">
    <name type="scientific">Paraburkholderia largidicola</name>
    <dbReference type="NCBI Taxonomy" id="3014751"/>
    <lineage>
        <taxon>Bacteria</taxon>
        <taxon>Pseudomonadati</taxon>
        <taxon>Pseudomonadota</taxon>
        <taxon>Betaproteobacteria</taxon>
        <taxon>Burkholderiales</taxon>
        <taxon>Burkholderiaceae</taxon>
        <taxon>Paraburkholderia</taxon>
    </lineage>
</organism>
<geneLocation type="plasmid" evidence="1 2">
    <name>PPGU16_p3</name>
</geneLocation>
<proteinExistence type="predicted"/>
<sequence length="112" mass="12240">MLLYRNTLGGIMCYGSPHEQLAMLLEAHGETKNDLGHTALDDFEHFCAYSGLSRESAGEMGFAWSKLAYVTVWTTRNCSQPENARAGKSDADPTKPDVAAALEKLKGTMRGQ</sequence>
<evidence type="ECO:0000313" key="1">
    <source>
        <dbReference type="EMBL" id="BCF95383.1"/>
    </source>
</evidence>
<gene>
    <name evidence="1" type="ORF">PPGU16_84500</name>
</gene>
<keyword evidence="2" id="KW-1185">Reference proteome</keyword>
<protein>
    <submittedName>
        <fullName evidence="1">Uncharacterized protein</fullName>
    </submittedName>
</protein>
<dbReference type="Proteomes" id="UP000510888">
    <property type="component" value="Plasmid PPGU16_p3"/>
</dbReference>
<reference evidence="1 2" key="1">
    <citation type="journal article" date="2020" name="Genes (Basel)">
        <title>Genomic Comparison of Insect Gut Symbionts from Divergent Burkholderia Subclades.</title>
        <authorList>
            <person name="Takeshita K."/>
            <person name="Kikuchi Y."/>
        </authorList>
    </citation>
    <scope>NUCLEOTIDE SEQUENCE [LARGE SCALE GENOMIC DNA]</scope>
    <source>
        <strain evidence="1 2">PGU16</strain>
        <plasmid evidence="1 2">PPGU16_p3</plasmid>
    </source>
</reference>
<evidence type="ECO:0000313" key="2">
    <source>
        <dbReference type="Proteomes" id="UP000510888"/>
    </source>
</evidence>
<keyword evidence="1" id="KW-0614">Plasmid</keyword>
<name>A0A7I8C3J4_9BURK</name>
<dbReference type="AlphaFoldDB" id="A0A7I8C3J4"/>
<accession>A0A7I8C3J4</accession>
<dbReference type="KEGG" id="plad:PPGU16_84500"/>